<dbReference type="EMBL" id="JARKIE010000024">
    <property type="protein sequence ID" value="KAJ7699049.1"/>
    <property type="molecule type" value="Genomic_DNA"/>
</dbReference>
<sequence length="71" mass="8446">RTWEYEEQMRHGQVEKTRTERKACEALMVYRTCWRRGARSRRTKLKDGYPLFRSDRDAGEPGVEPARAAPF</sequence>
<dbReference type="Proteomes" id="UP001221757">
    <property type="component" value="Unassembled WGS sequence"/>
</dbReference>
<organism evidence="2 3">
    <name type="scientific">Mycena rosella</name>
    <name type="common">Pink bonnet</name>
    <name type="synonym">Agaricus rosellus</name>
    <dbReference type="NCBI Taxonomy" id="1033263"/>
    <lineage>
        <taxon>Eukaryota</taxon>
        <taxon>Fungi</taxon>
        <taxon>Dikarya</taxon>
        <taxon>Basidiomycota</taxon>
        <taxon>Agaricomycotina</taxon>
        <taxon>Agaricomycetes</taxon>
        <taxon>Agaricomycetidae</taxon>
        <taxon>Agaricales</taxon>
        <taxon>Marasmiineae</taxon>
        <taxon>Mycenaceae</taxon>
        <taxon>Mycena</taxon>
    </lineage>
</organism>
<proteinExistence type="predicted"/>
<dbReference type="AlphaFoldDB" id="A0AAD7DV97"/>
<accession>A0AAD7DV97</accession>
<evidence type="ECO:0000256" key="1">
    <source>
        <dbReference type="SAM" id="MobiDB-lite"/>
    </source>
</evidence>
<comment type="caution">
    <text evidence="2">The sequence shown here is derived from an EMBL/GenBank/DDBJ whole genome shotgun (WGS) entry which is preliminary data.</text>
</comment>
<feature type="region of interest" description="Disordered" evidence="1">
    <location>
        <begin position="49"/>
        <end position="71"/>
    </location>
</feature>
<keyword evidence="3" id="KW-1185">Reference proteome</keyword>
<feature type="non-terminal residue" evidence="2">
    <location>
        <position position="71"/>
    </location>
</feature>
<name>A0AAD7DV97_MYCRO</name>
<reference evidence="2" key="1">
    <citation type="submission" date="2023-03" db="EMBL/GenBank/DDBJ databases">
        <title>Massive genome expansion in bonnet fungi (Mycena s.s.) driven by repeated elements and novel gene families across ecological guilds.</title>
        <authorList>
            <consortium name="Lawrence Berkeley National Laboratory"/>
            <person name="Harder C.B."/>
            <person name="Miyauchi S."/>
            <person name="Viragh M."/>
            <person name="Kuo A."/>
            <person name="Thoen E."/>
            <person name="Andreopoulos B."/>
            <person name="Lu D."/>
            <person name="Skrede I."/>
            <person name="Drula E."/>
            <person name="Henrissat B."/>
            <person name="Morin E."/>
            <person name="Kohler A."/>
            <person name="Barry K."/>
            <person name="LaButti K."/>
            <person name="Morin E."/>
            <person name="Salamov A."/>
            <person name="Lipzen A."/>
            <person name="Mereny Z."/>
            <person name="Hegedus B."/>
            <person name="Baldrian P."/>
            <person name="Stursova M."/>
            <person name="Weitz H."/>
            <person name="Taylor A."/>
            <person name="Grigoriev I.V."/>
            <person name="Nagy L.G."/>
            <person name="Martin F."/>
            <person name="Kauserud H."/>
        </authorList>
    </citation>
    <scope>NUCLEOTIDE SEQUENCE</scope>
    <source>
        <strain evidence="2">CBHHK067</strain>
    </source>
</reference>
<gene>
    <name evidence="2" type="ORF">B0H17DRAFT_926868</name>
</gene>
<evidence type="ECO:0000313" key="3">
    <source>
        <dbReference type="Proteomes" id="UP001221757"/>
    </source>
</evidence>
<evidence type="ECO:0000313" key="2">
    <source>
        <dbReference type="EMBL" id="KAJ7699049.1"/>
    </source>
</evidence>
<protein>
    <submittedName>
        <fullName evidence="2">Uncharacterized protein</fullName>
    </submittedName>
</protein>